<gene>
    <name evidence="2" type="ORF">EYC80_001013</name>
</gene>
<feature type="region of interest" description="Disordered" evidence="1">
    <location>
        <begin position="1"/>
        <end position="64"/>
    </location>
</feature>
<accession>A0A5N6K7R9</accession>
<proteinExistence type="predicted"/>
<evidence type="ECO:0000313" key="3">
    <source>
        <dbReference type="Proteomes" id="UP000326757"/>
    </source>
</evidence>
<dbReference type="OrthoDB" id="3492888at2759"/>
<feature type="compositionally biased region" description="Low complexity" evidence="1">
    <location>
        <begin position="28"/>
        <end position="37"/>
    </location>
</feature>
<organism evidence="2 3">
    <name type="scientific">Monilinia laxa</name>
    <name type="common">Brown rot fungus</name>
    <name type="synonym">Sclerotinia laxa</name>
    <dbReference type="NCBI Taxonomy" id="61186"/>
    <lineage>
        <taxon>Eukaryota</taxon>
        <taxon>Fungi</taxon>
        <taxon>Dikarya</taxon>
        <taxon>Ascomycota</taxon>
        <taxon>Pezizomycotina</taxon>
        <taxon>Leotiomycetes</taxon>
        <taxon>Helotiales</taxon>
        <taxon>Sclerotiniaceae</taxon>
        <taxon>Monilinia</taxon>
    </lineage>
</organism>
<dbReference type="AlphaFoldDB" id="A0A5N6K7R9"/>
<reference evidence="2 3" key="1">
    <citation type="submission" date="2019-06" db="EMBL/GenBank/DDBJ databases">
        <title>Genome Sequence of the Brown Rot Fungal Pathogen Monilinia laxa.</title>
        <authorList>
            <person name="De Miccolis Angelini R.M."/>
            <person name="Landi L."/>
            <person name="Abate D."/>
            <person name="Pollastro S."/>
            <person name="Romanazzi G."/>
            <person name="Faretra F."/>
        </authorList>
    </citation>
    <scope>NUCLEOTIDE SEQUENCE [LARGE SCALE GENOMIC DNA]</scope>
    <source>
        <strain evidence="2 3">Mlax316</strain>
    </source>
</reference>
<feature type="compositionally biased region" description="Basic and acidic residues" evidence="1">
    <location>
        <begin position="8"/>
        <end position="18"/>
    </location>
</feature>
<keyword evidence="3" id="KW-1185">Reference proteome</keyword>
<sequence>MAPKASGHRGDLRRDRTRSQTVKNQHASSQPSSNSPSENFRSAPRNDYVKTPTSHNDSRPLNPQTLHENATKQAKLFQDPYYANAIRQDEIRNLQDSFYSLGVDIPPGFYQNKTSGIYQSQAYAFIPTQQNYTPDQAYSTQYLVPETAISCTEQTIDNGCTRAGTRAEYKSNAQDVINLSTDLNGVGEQFSVYPCQTPSYSSSVYQVEADLAQ</sequence>
<dbReference type="Proteomes" id="UP000326757">
    <property type="component" value="Unassembled WGS sequence"/>
</dbReference>
<name>A0A5N6K7R9_MONLA</name>
<protein>
    <submittedName>
        <fullName evidence="2">Uncharacterized protein</fullName>
    </submittedName>
</protein>
<evidence type="ECO:0000256" key="1">
    <source>
        <dbReference type="SAM" id="MobiDB-lite"/>
    </source>
</evidence>
<comment type="caution">
    <text evidence="2">The sequence shown here is derived from an EMBL/GenBank/DDBJ whole genome shotgun (WGS) entry which is preliminary data.</text>
</comment>
<feature type="compositionally biased region" description="Polar residues" evidence="1">
    <location>
        <begin position="51"/>
        <end position="64"/>
    </location>
</feature>
<dbReference type="EMBL" id="VIGI01000006">
    <property type="protein sequence ID" value="KAB8298852.1"/>
    <property type="molecule type" value="Genomic_DNA"/>
</dbReference>
<evidence type="ECO:0000313" key="2">
    <source>
        <dbReference type="EMBL" id="KAB8298852.1"/>
    </source>
</evidence>